<dbReference type="InterPro" id="IPR038063">
    <property type="entry name" value="Transpep_catalytic_dom"/>
</dbReference>
<keyword evidence="5 6" id="KW-0961">Cell wall biogenesis/degradation</keyword>
<keyword evidence="4 6" id="KW-0573">Peptidoglycan synthesis</keyword>
<dbReference type="InterPro" id="IPR003961">
    <property type="entry name" value="FN3_dom"/>
</dbReference>
<dbReference type="Pfam" id="PF03734">
    <property type="entry name" value="YkuD"/>
    <property type="match status" value="1"/>
</dbReference>
<gene>
    <name evidence="11" type="ORF">BHK98_07955</name>
</gene>
<evidence type="ECO:0000256" key="5">
    <source>
        <dbReference type="ARBA" id="ARBA00023316"/>
    </source>
</evidence>
<dbReference type="GO" id="GO:0008360">
    <property type="term" value="P:regulation of cell shape"/>
    <property type="evidence" value="ECO:0007669"/>
    <property type="project" value="UniProtKB-UniRule"/>
</dbReference>
<dbReference type="Gene3D" id="2.60.40.10">
    <property type="entry name" value="Immunoglobulins"/>
    <property type="match status" value="1"/>
</dbReference>
<evidence type="ECO:0000256" key="7">
    <source>
        <dbReference type="SAM" id="MobiDB-lite"/>
    </source>
</evidence>
<dbReference type="GO" id="GO:0009252">
    <property type="term" value="P:peptidoglycan biosynthetic process"/>
    <property type="evidence" value="ECO:0007669"/>
    <property type="project" value="UniProtKB-UniPathway"/>
</dbReference>
<dbReference type="Proteomes" id="UP000187404">
    <property type="component" value="Unassembled WGS sequence"/>
</dbReference>
<organism evidence="11 12">
    <name type="scientific">Hornefia porci</name>
    <dbReference type="NCBI Taxonomy" id="2652292"/>
    <lineage>
        <taxon>Bacteria</taxon>
        <taxon>Bacillati</taxon>
        <taxon>Bacillota</taxon>
        <taxon>Clostridia</taxon>
        <taxon>Peptostreptococcales</taxon>
        <taxon>Anaerovoracaceae</taxon>
        <taxon>Hornefia</taxon>
    </lineage>
</organism>
<protein>
    <submittedName>
        <fullName evidence="11">Uncharacterized protein</fullName>
    </submittedName>
</protein>
<name>A0A1Q9JIG3_9FIRM</name>
<feature type="active site" description="Nucleophile" evidence="6">
    <location>
        <position position="506"/>
    </location>
</feature>
<dbReference type="OrthoDB" id="177750at2"/>
<keyword evidence="12" id="KW-1185">Reference proteome</keyword>
<evidence type="ECO:0000256" key="3">
    <source>
        <dbReference type="ARBA" id="ARBA00022960"/>
    </source>
</evidence>
<feature type="signal peptide" evidence="8">
    <location>
        <begin position="1"/>
        <end position="30"/>
    </location>
</feature>
<evidence type="ECO:0000313" key="11">
    <source>
        <dbReference type="EMBL" id="OLR55998.1"/>
    </source>
</evidence>
<dbReference type="SUPFAM" id="SSF141523">
    <property type="entry name" value="L,D-transpeptidase catalytic domain-like"/>
    <property type="match status" value="1"/>
</dbReference>
<dbReference type="STRING" id="1261640.BHK98_07955"/>
<dbReference type="SUPFAM" id="SSF49265">
    <property type="entry name" value="Fibronectin type III"/>
    <property type="match status" value="1"/>
</dbReference>
<proteinExistence type="predicted"/>
<dbReference type="GO" id="GO:0071555">
    <property type="term" value="P:cell wall organization"/>
    <property type="evidence" value="ECO:0007669"/>
    <property type="project" value="UniProtKB-UniRule"/>
</dbReference>
<feature type="compositionally biased region" description="Low complexity" evidence="7">
    <location>
        <begin position="48"/>
        <end position="58"/>
    </location>
</feature>
<dbReference type="PROSITE" id="PS52029">
    <property type="entry name" value="LD_TPASE"/>
    <property type="match status" value="1"/>
</dbReference>
<dbReference type="EMBL" id="MJIE01000001">
    <property type="protein sequence ID" value="OLR55998.1"/>
    <property type="molecule type" value="Genomic_DNA"/>
</dbReference>
<evidence type="ECO:0000313" key="12">
    <source>
        <dbReference type="Proteomes" id="UP000187404"/>
    </source>
</evidence>
<evidence type="ECO:0000256" key="1">
    <source>
        <dbReference type="ARBA" id="ARBA00004752"/>
    </source>
</evidence>
<feature type="domain" description="Fibronectin type-III" evidence="9">
    <location>
        <begin position="181"/>
        <end position="275"/>
    </location>
</feature>
<accession>A0A1Q9JIG3</accession>
<evidence type="ECO:0000256" key="2">
    <source>
        <dbReference type="ARBA" id="ARBA00022679"/>
    </source>
</evidence>
<dbReference type="UniPathway" id="UPA00219"/>
<evidence type="ECO:0000259" key="9">
    <source>
        <dbReference type="PROSITE" id="PS50853"/>
    </source>
</evidence>
<evidence type="ECO:0000256" key="4">
    <source>
        <dbReference type="ARBA" id="ARBA00022984"/>
    </source>
</evidence>
<dbReference type="GO" id="GO:0016740">
    <property type="term" value="F:transferase activity"/>
    <property type="evidence" value="ECO:0007669"/>
    <property type="project" value="UniProtKB-KW"/>
</dbReference>
<feature type="chain" id="PRO_5010323307" evidence="8">
    <location>
        <begin position="31"/>
        <end position="530"/>
    </location>
</feature>
<feature type="compositionally biased region" description="Polar residues" evidence="7">
    <location>
        <begin position="65"/>
        <end position="74"/>
    </location>
</feature>
<dbReference type="PROSITE" id="PS50853">
    <property type="entry name" value="FN3"/>
    <property type="match status" value="1"/>
</dbReference>
<sequence length="530" mass="59648">MHRKRLKKVVCMVLTVAMIGTTFVAVPAFAEDTQAGQSTSGVQTEDNSSAAESGSAEAETPDKASVSSAETQSKAPLKLSAKPVTSDAAQNTPGQFAVKFTGAWLDPAQQKKLTDAGWTLTYELKDQNDKVLTKVTDIASFVYKIQDSGTKYKLVCTAAKQGETAQVFESALLSGYKFLSAPTGVSVKCPKSDNNVTIKWKKVSDASGYLIYRTTSKSEIPAKQTKTISSGKTTSYVDKNRSGKKTYYYYVRAIYKGSSNGSDYQTASEASARKSVTVNWYLTCGVRTIKWYTTTKTSAKLYTSRTGSKSKGTLKKGTYVIVTDKYPRKILNWDVPKRIYVKQLKDGKSGKVIRKGWVRWKDCKTVKGNVPYSKKLDKNNDWTKKVKEKWVNKKKYGSKTRYLIWISQYTQHVTIFKGKKGHWKVYKSFRCCSGKFQQPTPKSKSFTIHKHKMKRTRLTKHGNPYYYTHLSFFTGGDSFHTICWYEGTRRVVKGMSNSGQPNTRGCVRLDEKYAVWIYRHIPNGTKVISY</sequence>
<dbReference type="InterPro" id="IPR005490">
    <property type="entry name" value="LD_TPept_cat_dom"/>
</dbReference>
<comment type="caution">
    <text evidence="11">The sequence shown here is derived from an EMBL/GenBank/DDBJ whole genome shotgun (WGS) entry which is preliminary data.</text>
</comment>
<dbReference type="RefSeq" id="WP_075713184.1">
    <property type="nucleotide sequence ID" value="NZ_MJIE01000001.1"/>
</dbReference>
<evidence type="ECO:0000256" key="8">
    <source>
        <dbReference type="SAM" id="SignalP"/>
    </source>
</evidence>
<feature type="compositionally biased region" description="Polar residues" evidence="7">
    <location>
        <begin position="35"/>
        <end position="47"/>
    </location>
</feature>
<keyword evidence="3 6" id="KW-0133">Cell shape</keyword>
<dbReference type="AlphaFoldDB" id="A0A1Q9JIG3"/>
<keyword evidence="8" id="KW-0732">Signal</keyword>
<evidence type="ECO:0000256" key="6">
    <source>
        <dbReference type="PROSITE-ProRule" id="PRU01373"/>
    </source>
</evidence>
<keyword evidence="2" id="KW-0808">Transferase</keyword>
<dbReference type="CDD" id="cd16913">
    <property type="entry name" value="YkuD_like"/>
    <property type="match status" value="1"/>
</dbReference>
<dbReference type="InterPro" id="IPR013783">
    <property type="entry name" value="Ig-like_fold"/>
</dbReference>
<feature type="region of interest" description="Disordered" evidence="7">
    <location>
        <begin position="35"/>
        <end position="89"/>
    </location>
</feature>
<reference evidence="11 12" key="1">
    <citation type="journal article" date="2016" name="Appl. Environ. Microbiol.">
        <title>Function and Phylogeny of Bacterial Butyryl Coenzyme A:Acetate Transferases and Their Diversity in the Proximal Colon of Swine.</title>
        <authorList>
            <person name="Trachsel J."/>
            <person name="Bayles D.O."/>
            <person name="Looft T."/>
            <person name="Levine U.Y."/>
            <person name="Allen H.K."/>
        </authorList>
    </citation>
    <scope>NUCLEOTIDE SEQUENCE [LARGE SCALE GENOMIC DNA]</scope>
    <source>
        <strain evidence="11 12">68-3-10</strain>
    </source>
</reference>
<dbReference type="Gene3D" id="2.40.440.10">
    <property type="entry name" value="L,D-transpeptidase catalytic domain-like"/>
    <property type="match status" value="1"/>
</dbReference>
<feature type="active site" description="Proton donor/acceptor" evidence="6">
    <location>
        <position position="480"/>
    </location>
</feature>
<comment type="pathway">
    <text evidence="1 6">Cell wall biogenesis; peptidoglycan biosynthesis.</text>
</comment>
<feature type="domain" description="L,D-TPase catalytic" evidence="10">
    <location>
        <begin position="402"/>
        <end position="530"/>
    </location>
</feature>
<dbReference type="InterPro" id="IPR036116">
    <property type="entry name" value="FN3_sf"/>
</dbReference>
<evidence type="ECO:0000259" key="10">
    <source>
        <dbReference type="PROSITE" id="PS52029"/>
    </source>
</evidence>